<reference evidence="3" key="1">
    <citation type="submission" date="2015-09" db="EMBL/GenBank/DDBJ databases">
        <authorList>
            <consortium name="Pathogen Informatics"/>
        </authorList>
    </citation>
    <scope>NUCLEOTIDE SEQUENCE [LARGE SCALE GENOMIC DNA]</scope>
    <source>
        <strain evidence="3">Lake Konstanz</strain>
    </source>
</reference>
<feature type="region of interest" description="Disordered" evidence="1">
    <location>
        <begin position="222"/>
        <end position="245"/>
    </location>
</feature>
<organism evidence="2 3">
    <name type="scientific">Bodo saltans</name>
    <name type="common">Flagellated protozoan</name>
    <dbReference type="NCBI Taxonomy" id="75058"/>
    <lineage>
        <taxon>Eukaryota</taxon>
        <taxon>Discoba</taxon>
        <taxon>Euglenozoa</taxon>
        <taxon>Kinetoplastea</taxon>
        <taxon>Metakinetoplastina</taxon>
        <taxon>Eubodonida</taxon>
        <taxon>Bodonidae</taxon>
        <taxon>Bodo</taxon>
    </lineage>
</organism>
<feature type="region of interest" description="Disordered" evidence="1">
    <location>
        <begin position="1"/>
        <end position="35"/>
    </location>
</feature>
<name>A0A0S4JDC3_BODSA</name>
<dbReference type="VEuPathDB" id="TriTrypDB:BSAL_09090"/>
<dbReference type="AlphaFoldDB" id="A0A0S4JDC3"/>
<accession>A0A0S4JDC3</accession>
<gene>
    <name evidence="2" type="ORF">BSAL_09090</name>
</gene>
<dbReference type="OMA" id="FRIEACA"/>
<sequence length="495" mass="55022">MSPKFDEASPQGERARSSMQMFTASPSPSGATTNRAMKYSVPRDAFEHSIIRSDEDMTLIHALRRHIEALEDDNSVRIGIATSLGKTVLHTQKRCGELEQKSVSLETSNAQLRHALELSELQLQTACHRAQTLEDGARERDEMATRLAAVKPMEELVASLKAQNESLEAQMVDWKTKVKEALKEGKKREQQLTSAAITSQTEISQLQEKLNEATFQLQAASARQSKQRVSKEVQTEQFDPSANNGDLAASYVGSPMLGSESGAVAGIRRRRSMFQSRDRAGSMTFSPTMIPPALLVSGPMEYLPVSPGLPIKSNEGGGGARPSYTDSPQPLMVNVPTVVFPHPLPPLNPQLLASPAGVTPQLLHSPKKFEELQSPEAPPFIVTVHFSTPGGWSIDAKQRVPRGMTVEGLMQQCARQFSDRYQQVINVDHMCVRMNHEKAKRSVILHRLRDIHSYSVFQRYQRDGTPIVLFLAPRDDMQEFVQHKLQQRLVEELAS</sequence>
<evidence type="ECO:0000313" key="3">
    <source>
        <dbReference type="Proteomes" id="UP000051952"/>
    </source>
</evidence>
<dbReference type="Proteomes" id="UP000051952">
    <property type="component" value="Unassembled WGS sequence"/>
</dbReference>
<protein>
    <submittedName>
        <fullName evidence="2">Uncharacterized protein</fullName>
    </submittedName>
</protein>
<evidence type="ECO:0000313" key="2">
    <source>
        <dbReference type="EMBL" id="CUG87192.1"/>
    </source>
</evidence>
<feature type="compositionally biased region" description="Polar residues" evidence="1">
    <location>
        <begin position="17"/>
        <end position="35"/>
    </location>
</feature>
<evidence type="ECO:0000256" key="1">
    <source>
        <dbReference type="SAM" id="MobiDB-lite"/>
    </source>
</evidence>
<dbReference type="OrthoDB" id="249058at2759"/>
<proteinExistence type="predicted"/>
<feature type="compositionally biased region" description="Polar residues" evidence="1">
    <location>
        <begin position="235"/>
        <end position="244"/>
    </location>
</feature>
<dbReference type="EMBL" id="CYKH01001464">
    <property type="protein sequence ID" value="CUG87192.1"/>
    <property type="molecule type" value="Genomic_DNA"/>
</dbReference>
<keyword evidence="3" id="KW-1185">Reference proteome</keyword>